<dbReference type="Proteomes" id="UP001410394">
    <property type="component" value="Unassembled WGS sequence"/>
</dbReference>
<dbReference type="PROSITE" id="PS51755">
    <property type="entry name" value="OMPR_PHOB"/>
    <property type="match status" value="1"/>
</dbReference>
<dbReference type="SMART" id="SM00862">
    <property type="entry name" value="Trans_reg_C"/>
    <property type="match status" value="1"/>
</dbReference>
<feature type="domain" description="OmpR/PhoB-type" evidence="9">
    <location>
        <begin position="127"/>
        <end position="227"/>
    </location>
</feature>
<proteinExistence type="predicted"/>
<dbReference type="PANTHER" id="PTHR48111">
    <property type="entry name" value="REGULATOR OF RPOS"/>
    <property type="match status" value="1"/>
</dbReference>
<dbReference type="Pfam" id="PF00486">
    <property type="entry name" value="Trans_reg_C"/>
    <property type="match status" value="1"/>
</dbReference>
<keyword evidence="1 6" id="KW-0597">Phosphoprotein</keyword>
<accession>A0ABU9YWD3</accession>
<evidence type="ECO:0000259" key="9">
    <source>
        <dbReference type="PROSITE" id="PS51755"/>
    </source>
</evidence>
<dbReference type="Gene3D" id="3.40.50.2300">
    <property type="match status" value="1"/>
</dbReference>
<dbReference type="InterPro" id="IPR016032">
    <property type="entry name" value="Sig_transdc_resp-reg_C-effctor"/>
</dbReference>
<dbReference type="SMART" id="SM00448">
    <property type="entry name" value="REC"/>
    <property type="match status" value="1"/>
</dbReference>
<dbReference type="InterPro" id="IPR001789">
    <property type="entry name" value="Sig_transdc_resp-reg_receiver"/>
</dbReference>
<dbReference type="SUPFAM" id="SSF52172">
    <property type="entry name" value="CheY-like"/>
    <property type="match status" value="1"/>
</dbReference>
<reference evidence="10 11" key="1">
    <citation type="journal article" date="2018" name="Int. J. Syst. Evol. Microbiol.">
        <title>Uliginosibacterium sediminicola sp. nov., isolated from freshwater sediment.</title>
        <authorList>
            <person name="Hwang W.M."/>
            <person name="Kim S.M."/>
            <person name="Kang K."/>
            <person name="Ahn T.Y."/>
        </authorList>
    </citation>
    <scope>NUCLEOTIDE SEQUENCE [LARGE SCALE GENOMIC DNA]</scope>
    <source>
        <strain evidence="10 11">M1-21</strain>
    </source>
</reference>
<dbReference type="SUPFAM" id="SSF46894">
    <property type="entry name" value="C-terminal effector domain of the bipartite response regulators"/>
    <property type="match status" value="1"/>
</dbReference>
<keyword evidence="3" id="KW-0805">Transcription regulation</keyword>
<feature type="DNA-binding region" description="OmpR/PhoB-type" evidence="7">
    <location>
        <begin position="127"/>
        <end position="227"/>
    </location>
</feature>
<sequence length="236" mass="26013">MSAAVSADILVVEDEPKMASLLLDYLRAEGHQPRHLADGAAVEAAVRAKAPDLILLDVMLPGLDGLAVCRALRTFCAAPIIMLTARSEEADRLAGLDGGADDYICKTPFSPREVMARVRAQLRRAQGRVMAAAEPQLQIDDLSWQASLDGQRLELTPAEFRLLRVMSAAPGRVFTREQLLDQLYDDHRAVTDRTVDSHIKNLRRKLSASCGKDPIHSIYGVGYRFQWLAHKALETS</sequence>
<dbReference type="Gene3D" id="6.10.250.690">
    <property type="match status" value="1"/>
</dbReference>
<evidence type="ECO:0000256" key="1">
    <source>
        <dbReference type="ARBA" id="ARBA00022553"/>
    </source>
</evidence>
<dbReference type="InterPro" id="IPR011006">
    <property type="entry name" value="CheY-like_superfamily"/>
</dbReference>
<dbReference type="CDD" id="cd00383">
    <property type="entry name" value="trans_reg_C"/>
    <property type="match status" value="1"/>
</dbReference>
<feature type="modified residue" description="4-aspartylphosphate" evidence="6">
    <location>
        <position position="57"/>
    </location>
</feature>
<evidence type="ECO:0000313" key="11">
    <source>
        <dbReference type="Proteomes" id="UP001410394"/>
    </source>
</evidence>
<evidence type="ECO:0000256" key="5">
    <source>
        <dbReference type="ARBA" id="ARBA00023163"/>
    </source>
</evidence>
<organism evidence="10 11">
    <name type="scientific">Uliginosibacterium sediminicola</name>
    <dbReference type="NCBI Taxonomy" id="2024550"/>
    <lineage>
        <taxon>Bacteria</taxon>
        <taxon>Pseudomonadati</taxon>
        <taxon>Pseudomonadota</taxon>
        <taxon>Betaproteobacteria</taxon>
        <taxon>Rhodocyclales</taxon>
        <taxon>Zoogloeaceae</taxon>
        <taxon>Uliginosibacterium</taxon>
    </lineage>
</organism>
<dbReference type="EMBL" id="JBDIVE010000002">
    <property type="protein sequence ID" value="MEN3068049.1"/>
    <property type="molecule type" value="Genomic_DNA"/>
</dbReference>
<gene>
    <name evidence="10" type="ORF">ABDB84_06125</name>
</gene>
<evidence type="ECO:0000259" key="8">
    <source>
        <dbReference type="PROSITE" id="PS50110"/>
    </source>
</evidence>
<dbReference type="PROSITE" id="PS50110">
    <property type="entry name" value="RESPONSE_REGULATORY"/>
    <property type="match status" value="1"/>
</dbReference>
<dbReference type="InterPro" id="IPR039420">
    <property type="entry name" value="WalR-like"/>
</dbReference>
<evidence type="ECO:0000256" key="7">
    <source>
        <dbReference type="PROSITE-ProRule" id="PRU01091"/>
    </source>
</evidence>
<keyword evidence="4 7" id="KW-0238">DNA-binding</keyword>
<keyword evidence="5" id="KW-0804">Transcription</keyword>
<evidence type="ECO:0000313" key="10">
    <source>
        <dbReference type="EMBL" id="MEN3068049.1"/>
    </source>
</evidence>
<keyword evidence="2" id="KW-0902">Two-component regulatory system</keyword>
<evidence type="ECO:0000256" key="3">
    <source>
        <dbReference type="ARBA" id="ARBA00023015"/>
    </source>
</evidence>
<feature type="domain" description="Response regulatory" evidence="8">
    <location>
        <begin position="8"/>
        <end position="121"/>
    </location>
</feature>
<dbReference type="PANTHER" id="PTHR48111:SF4">
    <property type="entry name" value="DNA-BINDING DUAL TRANSCRIPTIONAL REGULATOR OMPR"/>
    <property type="match status" value="1"/>
</dbReference>
<keyword evidence="11" id="KW-1185">Reference proteome</keyword>
<name>A0ABU9YWD3_9RHOO</name>
<dbReference type="InterPro" id="IPR036388">
    <property type="entry name" value="WH-like_DNA-bd_sf"/>
</dbReference>
<comment type="caution">
    <text evidence="10">The sequence shown here is derived from an EMBL/GenBank/DDBJ whole genome shotgun (WGS) entry which is preliminary data.</text>
</comment>
<evidence type="ECO:0000256" key="4">
    <source>
        <dbReference type="ARBA" id="ARBA00023125"/>
    </source>
</evidence>
<dbReference type="InterPro" id="IPR001867">
    <property type="entry name" value="OmpR/PhoB-type_DNA-bd"/>
</dbReference>
<protein>
    <submittedName>
        <fullName evidence="10">Winged helix-turn-helix domain-containing protein</fullName>
    </submittedName>
</protein>
<dbReference type="RefSeq" id="WP_345918812.1">
    <property type="nucleotide sequence ID" value="NZ_JBDIVE010000002.1"/>
</dbReference>
<dbReference type="Gene3D" id="1.10.10.10">
    <property type="entry name" value="Winged helix-like DNA-binding domain superfamily/Winged helix DNA-binding domain"/>
    <property type="match status" value="1"/>
</dbReference>
<dbReference type="Pfam" id="PF00072">
    <property type="entry name" value="Response_reg"/>
    <property type="match status" value="1"/>
</dbReference>
<evidence type="ECO:0000256" key="2">
    <source>
        <dbReference type="ARBA" id="ARBA00023012"/>
    </source>
</evidence>
<evidence type="ECO:0000256" key="6">
    <source>
        <dbReference type="PROSITE-ProRule" id="PRU00169"/>
    </source>
</evidence>